<evidence type="ECO:0008006" key="3">
    <source>
        <dbReference type="Google" id="ProtNLM"/>
    </source>
</evidence>
<protein>
    <recommendedName>
        <fullName evidence="3">DNA topoisomerase IV</fullName>
    </recommendedName>
</protein>
<dbReference type="EMBL" id="JAASQL010000004">
    <property type="protein sequence ID" value="NIJ46156.1"/>
    <property type="molecule type" value="Genomic_DNA"/>
</dbReference>
<reference evidence="1 2" key="1">
    <citation type="submission" date="2020-03" db="EMBL/GenBank/DDBJ databases">
        <title>Genomic Encyclopedia of Type Strains, Phase IV (KMG-IV): sequencing the most valuable type-strain genomes for metagenomic binning, comparative biology and taxonomic classification.</title>
        <authorList>
            <person name="Goeker M."/>
        </authorList>
    </citation>
    <scope>NUCLEOTIDE SEQUENCE [LARGE SCALE GENOMIC DNA]</scope>
    <source>
        <strain evidence="1 2">DSM 101599</strain>
    </source>
</reference>
<accession>A0ABX0UG40</accession>
<proteinExistence type="predicted"/>
<gene>
    <name evidence="1" type="ORF">FHR24_002634</name>
</gene>
<comment type="caution">
    <text evidence="1">The sequence shown here is derived from an EMBL/GenBank/DDBJ whole genome shotgun (WGS) entry which is preliminary data.</text>
</comment>
<dbReference type="Proteomes" id="UP000745859">
    <property type="component" value="Unassembled WGS sequence"/>
</dbReference>
<keyword evidence="2" id="KW-1185">Reference proteome</keyword>
<organism evidence="1 2">
    <name type="scientific">Wenyingzhuangia heitensis</name>
    <dbReference type="NCBI Taxonomy" id="1487859"/>
    <lineage>
        <taxon>Bacteria</taxon>
        <taxon>Pseudomonadati</taxon>
        <taxon>Bacteroidota</taxon>
        <taxon>Flavobacteriia</taxon>
        <taxon>Flavobacteriales</taxon>
        <taxon>Flavobacteriaceae</taxon>
        <taxon>Wenyingzhuangia</taxon>
    </lineage>
</organism>
<name>A0ABX0UG40_9FLAO</name>
<sequence length="117" mass="13871">MILTSVFISCNTGNKTDVTLFRKGHFKTYLGERKDSSNFYRTEKIQIETYKNQVDTFSVYWKSNFEYELRKVNPKNKLDSIPFIVKITAIKNNYYKFKGSYLGSNFKQEGITYKIEE</sequence>
<evidence type="ECO:0000313" key="2">
    <source>
        <dbReference type="Proteomes" id="UP000745859"/>
    </source>
</evidence>
<evidence type="ECO:0000313" key="1">
    <source>
        <dbReference type="EMBL" id="NIJ46156.1"/>
    </source>
</evidence>